<dbReference type="Proteomes" id="UP000286181">
    <property type="component" value="Unassembled WGS sequence"/>
</dbReference>
<gene>
    <name evidence="1" type="ORF">DW038_11050</name>
</gene>
<evidence type="ECO:0000313" key="2">
    <source>
        <dbReference type="Proteomes" id="UP000286181"/>
    </source>
</evidence>
<sequence length="313" mass="37472">MLKEQEYYTILNTYFIEKNELLFEKAREKCKNMCFSYNDEQLNKILNITNEIERKYEFNMQNMCKNNYQLLTLFQIEIMGSVSIVHRKKALEFLIACCLADKILDSRRFKQREKISVMKLLTLNYKKDELKREFNILANFINDIIEFLSFYGDKNKKGYLQELIEAAFKSEIYMSSFEINENERFLQKDNYLLIDKSVAFEKSALLLSLNEKYLDREVKLADVIGKIMWLSDDLCDLFQDLSAKRKNSLLYINMPEKKLKFDERVKLFYSNLPNIIADLESYMSELENLCSTDLYYFVINIIEKWFSDIKVMI</sequence>
<dbReference type="EMBL" id="QROF01000010">
    <property type="protein sequence ID" value="RHL02988.1"/>
    <property type="molecule type" value="Genomic_DNA"/>
</dbReference>
<protein>
    <submittedName>
        <fullName evidence="1">Uncharacterized protein</fullName>
    </submittedName>
</protein>
<name>A0A415I5V1_9FIRM</name>
<evidence type="ECO:0000313" key="1">
    <source>
        <dbReference type="EMBL" id="RHL02988.1"/>
    </source>
</evidence>
<accession>A0A415I5V1</accession>
<proteinExistence type="predicted"/>
<organism evidence="1 2">
    <name type="scientific">Agathobacter rectalis</name>
    <dbReference type="NCBI Taxonomy" id="39491"/>
    <lineage>
        <taxon>Bacteria</taxon>
        <taxon>Bacillati</taxon>
        <taxon>Bacillota</taxon>
        <taxon>Clostridia</taxon>
        <taxon>Lachnospirales</taxon>
        <taxon>Lachnospiraceae</taxon>
        <taxon>Agathobacter</taxon>
    </lineage>
</organism>
<reference evidence="1 2" key="1">
    <citation type="submission" date="2018-08" db="EMBL/GenBank/DDBJ databases">
        <title>A genome reference for cultivated species of the human gut microbiota.</title>
        <authorList>
            <person name="Zou Y."/>
            <person name="Xue W."/>
            <person name="Luo G."/>
        </authorList>
    </citation>
    <scope>NUCLEOTIDE SEQUENCE [LARGE SCALE GENOMIC DNA]</scope>
    <source>
        <strain evidence="1 2">AF39-14AC</strain>
    </source>
</reference>
<dbReference type="AlphaFoldDB" id="A0A415I5V1"/>
<comment type="caution">
    <text evidence="1">The sequence shown here is derived from an EMBL/GenBank/DDBJ whole genome shotgun (WGS) entry which is preliminary data.</text>
</comment>
<dbReference type="RefSeq" id="WP_118372207.1">
    <property type="nucleotide sequence ID" value="NZ_QROF01000010.1"/>
</dbReference>